<dbReference type="Proteomes" id="UP000308199">
    <property type="component" value="Unassembled WGS sequence"/>
</dbReference>
<dbReference type="InterPro" id="IPR039627">
    <property type="entry name" value="Yme2_C"/>
</dbReference>
<gene>
    <name evidence="12" type="ORF">EW145_g4580</name>
</gene>
<dbReference type="PANTHER" id="PTHR32198">
    <property type="entry name" value="MITOCHONDRIAL ESCAPE PROTEIN 2"/>
    <property type="match status" value="1"/>
</dbReference>
<evidence type="ECO:0000256" key="1">
    <source>
        <dbReference type="ARBA" id="ARBA00004434"/>
    </source>
</evidence>
<dbReference type="PANTHER" id="PTHR32198:SF2">
    <property type="entry name" value="MITOCHONDRIAL ESCAPE PROTEIN 2"/>
    <property type="match status" value="1"/>
</dbReference>
<keyword evidence="6" id="KW-1133">Transmembrane helix</keyword>
<dbReference type="OrthoDB" id="10267654at2759"/>
<evidence type="ECO:0000256" key="2">
    <source>
        <dbReference type="ARBA" id="ARBA00010320"/>
    </source>
</evidence>
<dbReference type="InterPro" id="IPR018850">
    <property type="entry name" value="Mt_escape_2_C"/>
</dbReference>
<dbReference type="AlphaFoldDB" id="A0A4S4L4U0"/>
<evidence type="ECO:0000256" key="4">
    <source>
        <dbReference type="ARBA" id="ARBA00022692"/>
    </source>
</evidence>
<evidence type="ECO:0000256" key="3">
    <source>
        <dbReference type="ARBA" id="ARBA00020222"/>
    </source>
</evidence>
<dbReference type="GO" id="GO:0003723">
    <property type="term" value="F:RNA binding"/>
    <property type="evidence" value="ECO:0007669"/>
    <property type="project" value="UniProtKB-UniRule"/>
</dbReference>
<evidence type="ECO:0000259" key="11">
    <source>
        <dbReference type="Pfam" id="PF10443"/>
    </source>
</evidence>
<comment type="subcellular location">
    <subcellularLocation>
        <location evidence="1 10">Mitochondrion inner membrane</location>
        <topology evidence="1 10">Single-pass membrane protein</topology>
    </subcellularLocation>
</comment>
<dbReference type="SUPFAM" id="SSF54928">
    <property type="entry name" value="RNA-binding domain, RBD"/>
    <property type="match status" value="1"/>
</dbReference>
<evidence type="ECO:0000313" key="13">
    <source>
        <dbReference type="Proteomes" id="UP000308199"/>
    </source>
</evidence>
<accession>A0A4S4L4U0</accession>
<evidence type="ECO:0000256" key="8">
    <source>
        <dbReference type="ARBA" id="ARBA00023136"/>
    </source>
</evidence>
<keyword evidence="8" id="KW-0472">Membrane</keyword>
<evidence type="ECO:0000256" key="6">
    <source>
        <dbReference type="ARBA" id="ARBA00022989"/>
    </source>
</evidence>
<dbReference type="EMBL" id="SGPK01000240">
    <property type="protein sequence ID" value="THH05738.1"/>
    <property type="molecule type" value="Genomic_DNA"/>
</dbReference>
<keyword evidence="13" id="KW-1185">Reference proteome</keyword>
<keyword evidence="4" id="KW-0812">Transmembrane</keyword>
<sequence length="710" mass="78320">MLKVAFDGPDIREESLYEIFRPFGRIVDLTQPAPGPAGTLRSSVVIFRKARAAAIARNCVHGIVIPSAGSTTRLHTMYERPLKAHAVRDWLTGHPKIVIPILVFFIGSITYTIFDPVRVFAVEGKMLDWFDYRKSSVYKWLKKNTVERLSLALATHEDQTAGVNIWKERRDAEEDVKAYLNDSPNTVTFVHGPQGSGKSSMLFSILKHNERPVLTIDCAELYKASSDSALLTSLARQTGYWPVFPFINSLNSLIDIASVGLIGQKVGFNASLDVQVQQILEVVGTGLKRASAHEIQRTQRELIAADSLAERQREEVRRRNALRHGTWHDPRLDCVAGNGVMSELGIGDELMRPEDYEIEFGGVNSLTSSSSGLGNSHGANEEKAGKQKTLTDIQALQTLPIVVIRNFETKHGKDEVLGVLAKWAATLVNNKIAHVIVVSDNRENAKVLAQALPSKPLNTVALSDADAESALSFVVQKLHDGSGSEGLTPEQRKSVERLGGRASDLETLVHKVHSGQPVEDAVEDIIGRGVNELRKTAFGEDAEDVKGLSWKREQAWAVLKRLAESSEISYHDVLVDFPFKGDEAALRSMEHADLITIGTHNGRPSVIKPGRPVYRYVFERLVADPVFRATQEISSNAQRIAGAEATVRACEEELQLLTSVGDLRPGWLARRNAAAARSSYILKKMHAAEVTLERLEAMNAELRKVLARNP</sequence>
<dbReference type="GO" id="GO:0005743">
    <property type="term" value="C:mitochondrial inner membrane"/>
    <property type="evidence" value="ECO:0007669"/>
    <property type="project" value="UniProtKB-SubCell"/>
</dbReference>
<keyword evidence="7 10" id="KW-0496">Mitochondrion</keyword>
<evidence type="ECO:0000256" key="5">
    <source>
        <dbReference type="ARBA" id="ARBA00022792"/>
    </source>
</evidence>
<keyword evidence="10" id="KW-0694">RNA-binding</keyword>
<organism evidence="12 13">
    <name type="scientific">Phellinidium pouzarii</name>
    <dbReference type="NCBI Taxonomy" id="167371"/>
    <lineage>
        <taxon>Eukaryota</taxon>
        <taxon>Fungi</taxon>
        <taxon>Dikarya</taxon>
        <taxon>Basidiomycota</taxon>
        <taxon>Agaricomycotina</taxon>
        <taxon>Agaricomycetes</taxon>
        <taxon>Hymenochaetales</taxon>
        <taxon>Hymenochaetaceae</taxon>
        <taxon>Phellinidium</taxon>
    </lineage>
</organism>
<keyword evidence="5 10" id="KW-0999">Mitochondrion inner membrane</keyword>
<dbReference type="InterPro" id="IPR027417">
    <property type="entry name" value="P-loop_NTPase"/>
</dbReference>
<keyword evidence="10" id="KW-0507">mRNA processing</keyword>
<evidence type="ECO:0000313" key="12">
    <source>
        <dbReference type="EMBL" id="THH05738.1"/>
    </source>
</evidence>
<comment type="function">
    <text evidence="9 10">Plays a role in maintaining the mitochondrial genome and in controlling the mtDNA escape. Involved in the regulation of mtDNA nucleotide structure and number. May have a dispensable role in early maturation of pre-rRNA.</text>
</comment>
<dbReference type="SUPFAM" id="SSF52540">
    <property type="entry name" value="P-loop containing nucleoside triphosphate hydrolases"/>
    <property type="match status" value="1"/>
</dbReference>
<protein>
    <recommendedName>
        <fullName evidence="3 10">Mitochondrial escape protein 2</fullName>
    </recommendedName>
</protein>
<reference evidence="12 13" key="1">
    <citation type="submission" date="2019-02" db="EMBL/GenBank/DDBJ databases">
        <title>Genome sequencing of the rare red list fungi Phellinidium pouzarii.</title>
        <authorList>
            <person name="Buettner E."/>
            <person name="Kellner H."/>
        </authorList>
    </citation>
    <scope>NUCLEOTIDE SEQUENCE [LARGE SCALE GENOMIC DNA]</scope>
    <source>
        <strain evidence="12 13">DSM 108285</strain>
    </source>
</reference>
<evidence type="ECO:0000256" key="9">
    <source>
        <dbReference type="ARBA" id="ARBA00025276"/>
    </source>
</evidence>
<dbReference type="GO" id="GO:0006397">
    <property type="term" value="P:mRNA processing"/>
    <property type="evidence" value="ECO:0007669"/>
    <property type="project" value="UniProtKB-UniRule"/>
</dbReference>
<evidence type="ECO:0000256" key="10">
    <source>
        <dbReference type="RuleBase" id="RU367108"/>
    </source>
</evidence>
<comment type="similarity">
    <text evidence="2 10">Belongs to the YME2 family.</text>
</comment>
<evidence type="ECO:0000256" key="7">
    <source>
        <dbReference type="ARBA" id="ARBA00023128"/>
    </source>
</evidence>
<proteinExistence type="inferred from homology"/>
<comment type="caution">
    <text evidence="12">The sequence shown here is derived from an EMBL/GenBank/DDBJ whole genome shotgun (WGS) entry which is preliminary data.</text>
</comment>
<dbReference type="Pfam" id="PF10443">
    <property type="entry name" value="RNA12"/>
    <property type="match status" value="1"/>
</dbReference>
<name>A0A4S4L4U0_9AGAM</name>
<feature type="domain" description="Mitochondrial escape protein 2 C-terminal" evidence="11">
    <location>
        <begin position="169"/>
        <end position="659"/>
    </location>
</feature>
<dbReference type="InterPro" id="IPR035979">
    <property type="entry name" value="RBD_domain_sf"/>
</dbReference>